<comment type="caution">
    <text evidence="1">The sequence shown here is derived from an EMBL/GenBank/DDBJ whole genome shotgun (WGS) entry which is preliminary data.</text>
</comment>
<accession>A0A0V1IZ43</accession>
<protein>
    <submittedName>
        <fullName evidence="1">Uncharacterized protein</fullName>
    </submittedName>
</protein>
<keyword evidence="2" id="KW-1185">Reference proteome</keyword>
<dbReference type="AlphaFoldDB" id="A0A0V1IZ43"/>
<reference evidence="1 2" key="1">
    <citation type="submission" date="2015-01" db="EMBL/GenBank/DDBJ databases">
        <title>Evolution of Trichinella species and genotypes.</title>
        <authorList>
            <person name="Korhonen P.K."/>
            <person name="Edoardo P."/>
            <person name="Giuseppe L.R."/>
            <person name="Gasser R.B."/>
        </authorList>
    </citation>
    <scope>NUCLEOTIDE SEQUENCE [LARGE SCALE GENOMIC DNA]</scope>
    <source>
        <strain evidence="1">ISS588</strain>
    </source>
</reference>
<dbReference type="EMBL" id="JYDS01000063">
    <property type="protein sequence ID" value="KRZ28035.1"/>
    <property type="molecule type" value="Genomic_DNA"/>
</dbReference>
<gene>
    <name evidence="1" type="ORF">T4B_1223</name>
</gene>
<organism evidence="1 2">
    <name type="scientific">Trichinella pseudospiralis</name>
    <name type="common">Parasitic roundworm</name>
    <dbReference type="NCBI Taxonomy" id="6337"/>
    <lineage>
        <taxon>Eukaryota</taxon>
        <taxon>Metazoa</taxon>
        <taxon>Ecdysozoa</taxon>
        <taxon>Nematoda</taxon>
        <taxon>Enoplea</taxon>
        <taxon>Dorylaimia</taxon>
        <taxon>Trichinellida</taxon>
        <taxon>Trichinellidae</taxon>
        <taxon>Trichinella</taxon>
    </lineage>
</organism>
<sequence>MFFAVLSKGVEVTRLKTLFDLFYQKQQEAIQLMHAIQNFQLIDRWRPLRMKEIEVRKIDTMMIQWNLTELKTVHNFYFPLNTVKLGLRFKVTQFASVMPNRLVSFYPMETSSAMSNRIWRNTKLNQVNHNVASSQLKELTMMQNSTDFTLYNEGKQAKL</sequence>
<proteinExistence type="predicted"/>
<evidence type="ECO:0000313" key="2">
    <source>
        <dbReference type="Proteomes" id="UP000054805"/>
    </source>
</evidence>
<name>A0A0V1IZ43_TRIPS</name>
<dbReference type="Proteomes" id="UP000054805">
    <property type="component" value="Unassembled WGS sequence"/>
</dbReference>
<evidence type="ECO:0000313" key="1">
    <source>
        <dbReference type="EMBL" id="KRZ28035.1"/>
    </source>
</evidence>